<evidence type="ECO:0000259" key="9">
    <source>
        <dbReference type="Pfam" id="PF13231"/>
    </source>
</evidence>
<feature type="domain" description="Glycosyltransferase RgtA/B/C/D-like" evidence="9">
    <location>
        <begin position="71"/>
        <end position="204"/>
    </location>
</feature>
<dbReference type="AlphaFoldDB" id="A0A7G2D4W4"/>
<evidence type="ECO:0000256" key="7">
    <source>
        <dbReference type="ARBA" id="ARBA00023136"/>
    </source>
</evidence>
<feature type="transmembrane region" description="Helical" evidence="8">
    <location>
        <begin position="91"/>
        <end position="109"/>
    </location>
</feature>
<keyword evidence="11" id="KW-1185">Reference proteome</keyword>
<dbReference type="GO" id="GO:0005886">
    <property type="term" value="C:plasma membrane"/>
    <property type="evidence" value="ECO:0007669"/>
    <property type="project" value="UniProtKB-SubCell"/>
</dbReference>
<proteinExistence type="predicted"/>
<dbReference type="GO" id="GO:0016763">
    <property type="term" value="F:pentosyltransferase activity"/>
    <property type="evidence" value="ECO:0007669"/>
    <property type="project" value="TreeGrafter"/>
</dbReference>
<dbReference type="Proteomes" id="UP000516304">
    <property type="component" value="Chromosome TIRI35C"/>
</dbReference>
<gene>
    <name evidence="10" type="ORF">TIRI35C_0152</name>
</gene>
<protein>
    <recommendedName>
        <fullName evidence="9">Glycosyltransferase RgtA/B/C/D-like domain-containing protein</fullName>
    </recommendedName>
</protein>
<keyword evidence="4" id="KW-0808">Transferase</keyword>
<name>A0A7G2D4W4_9EURY</name>
<comment type="subcellular location">
    <subcellularLocation>
        <location evidence="1">Cell membrane</location>
        <topology evidence="1">Multi-pass membrane protein</topology>
    </subcellularLocation>
</comment>
<dbReference type="KEGG" id="tcq:TIRI35C_0152"/>
<feature type="transmembrane region" description="Helical" evidence="8">
    <location>
        <begin position="12"/>
        <end position="31"/>
    </location>
</feature>
<keyword evidence="5 8" id="KW-0812">Transmembrane</keyword>
<evidence type="ECO:0000256" key="5">
    <source>
        <dbReference type="ARBA" id="ARBA00022692"/>
    </source>
</evidence>
<dbReference type="InterPro" id="IPR050297">
    <property type="entry name" value="LipidA_mod_glycosyltrf_83"/>
</dbReference>
<feature type="transmembrane region" description="Helical" evidence="8">
    <location>
        <begin position="359"/>
        <end position="381"/>
    </location>
</feature>
<dbReference type="Pfam" id="PF13231">
    <property type="entry name" value="PMT_2"/>
    <property type="match status" value="1"/>
</dbReference>
<feature type="transmembrane region" description="Helical" evidence="8">
    <location>
        <begin position="116"/>
        <end position="135"/>
    </location>
</feature>
<sequence length="705" mass="79638">MKASLNEGIEKSTIIVITTLFIVLILTNVFGTTMTPMIWDPAIHFMDSIKYYQAIRTLSPHSMITIDRYYPPLATLIPIPIYAITGPDPRVGIFIENAVFIVILVYALYKLSEFTGSRVPSIIAVFAVLTSPLILDQAITFMLDIPLTAMAVLTWYLLLKSNGFRSRRYSVLSGISLGAGLLAKWTFPIFVMVPVFYELNLSISPLTLGIRGILKQRKNELKNLLTLSVLAVLVAGWWYIPNFKALLSALKYNSQVSGALEGDPPILTLQSFIYYPSSSINYYFGLLGTIVLIGMFIVVLKLRKDDFESLLIIQIITGFLIFTLTRNKAPRFLMPMIPFMGLVIGIGIHKIFKRKKYAAIAVTIVLMVSGIVNVLTFQGVISQRTLIEDPNMIPVSGGRIFATGFYESRIFGHVEWAEYLKTDERDWNIKEILADINDTSDDPVTLYILAQNPWISWPLRYRSLMEDKHIDVIEPTNERNIIPLLSADYVLYTEGGFLSEPWALDYVKRARAIFKKYNNITREFYPVSRYKFPDGAIGVLYARRNSTPLPEEKSDSDNCENISAVFGNSIELTRFCIYNLSEISRSTVLITYTWKSLKKVKKDYIIFVHFTPKGSIDAKFQQDHGPCGGKCPTSSWQPGDTVTESYVVQIPSGCYTIRLGFWDPASGERLEVDEIHNDGYNRAIVSTVCNDESHAIITNGTQKRR</sequence>
<evidence type="ECO:0000256" key="8">
    <source>
        <dbReference type="SAM" id="Phobius"/>
    </source>
</evidence>
<keyword evidence="7 8" id="KW-0472">Membrane</keyword>
<feature type="transmembrane region" description="Helical" evidence="8">
    <location>
        <begin position="307"/>
        <end position="326"/>
    </location>
</feature>
<evidence type="ECO:0000256" key="4">
    <source>
        <dbReference type="ARBA" id="ARBA00022679"/>
    </source>
</evidence>
<evidence type="ECO:0000256" key="1">
    <source>
        <dbReference type="ARBA" id="ARBA00004651"/>
    </source>
</evidence>
<keyword evidence="2" id="KW-1003">Cell membrane</keyword>
<evidence type="ECO:0000256" key="6">
    <source>
        <dbReference type="ARBA" id="ARBA00022989"/>
    </source>
</evidence>
<evidence type="ECO:0000256" key="2">
    <source>
        <dbReference type="ARBA" id="ARBA00022475"/>
    </source>
</evidence>
<dbReference type="EMBL" id="LR881183">
    <property type="protein sequence ID" value="CAD5243306.1"/>
    <property type="molecule type" value="Genomic_DNA"/>
</dbReference>
<evidence type="ECO:0000313" key="11">
    <source>
        <dbReference type="Proteomes" id="UP000516304"/>
    </source>
</evidence>
<feature type="transmembrane region" description="Helical" evidence="8">
    <location>
        <begin position="171"/>
        <end position="190"/>
    </location>
</feature>
<feature type="transmembrane region" description="Helical" evidence="8">
    <location>
        <begin position="280"/>
        <end position="300"/>
    </location>
</feature>
<evidence type="ECO:0000256" key="3">
    <source>
        <dbReference type="ARBA" id="ARBA00022676"/>
    </source>
</evidence>
<feature type="transmembrane region" description="Helical" evidence="8">
    <location>
        <begin position="141"/>
        <end position="159"/>
    </location>
</feature>
<accession>A0A7G2D4W4</accession>
<keyword evidence="6 8" id="KW-1133">Transmembrane helix</keyword>
<feature type="transmembrane region" description="Helical" evidence="8">
    <location>
        <begin position="196"/>
        <end position="214"/>
    </location>
</feature>
<feature type="transmembrane region" description="Helical" evidence="8">
    <location>
        <begin position="332"/>
        <end position="352"/>
    </location>
</feature>
<reference evidence="10 11" key="1">
    <citation type="submission" date="2020-09" db="EMBL/GenBank/DDBJ databases">
        <authorList>
            <person name="Courtine D."/>
        </authorList>
    </citation>
    <scope>NUCLEOTIDE SEQUENCE [LARGE SCALE GENOMIC DNA]</scope>
    <source>
        <strain evidence="10 11">IRI35c</strain>
    </source>
</reference>
<organism evidence="10 11">
    <name type="scientific">Thermococcus camini</name>
    <dbReference type="NCBI Taxonomy" id="2016373"/>
    <lineage>
        <taxon>Archaea</taxon>
        <taxon>Methanobacteriati</taxon>
        <taxon>Methanobacteriota</taxon>
        <taxon>Thermococci</taxon>
        <taxon>Thermococcales</taxon>
        <taxon>Thermococcaceae</taxon>
        <taxon>Thermococcus</taxon>
    </lineage>
</organism>
<keyword evidence="3" id="KW-0328">Glycosyltransferase</keyword>
<dbReference type="InterPro" id="IPR038731">
    <property type="entry name" value="RgtA/B/C-like"/>
</dbReference>
<dbReference type="PANTHER" id="PTHR33908">
    <property type="entry name" value="MANNOSYLTRANSFERASE YKCB-RELATED"/>
    <property type="match status" value="1"/>
</dbReference>
<feature type="transmembrane region" description="Helical" evidence="8">
    <location>
        <begin position="221"/>
        <end position="240"/>
    </location>
</feature>
<evidence type="ECO:0000313" key="10">
    <source>
        <dbReference type="EMBL" id="CAD5243306.1"/>
    </source>
</evidence>
<dbReference type="PANTHER" id="PTHR33908:SF11">
    <property type="entry name" value="MEMBRANE PROTEIN"/>
    <property type="match status" value="1"/>
</dbReference>
<dbReference type="GO" id="GO:0008610">
    <property type="term" value="P:lipid biosynthetic process"/>
    <property type="evidence" value="ECO:0007669"/>
    <property type="project" value="UniProtKB-ARBA"/>
</dbReference>